<evidence type="ECO:0000313" key="3">
    <source>
        <dbReference type="Proteomes" id="UP001054945"/>
    </source>
</evidence>
<accession>A0AAV4M9R8</accession>
<gene>
    <name evidence="2" type="ORF">CEXT_511801</name>
</gene>
<comment type="caution">
    <text evidence="2">The sequence shown here is derived from an EMBL/GenBank/DDBJ whole genome shotgun (WGS) entry which is preliminary data.</text>
</comment>
<proteinExistence type="predicted"/>
<reference evidence="2 3" key="1">
    <citation type="submission" date="2021-06" db="EMBL/GenBank/DDBJ databases">
        <title>Caerostris extrusa draft genome.</title>
        <authorList>
            <person name="Kono N."/>
            <person name="Arakawa K."/>
        </authorList>
    </citation>
    <scope>NUCLEOTIDE SEQUENCE [LARGE SCALE GENOMIC DNA]</scope>
</reference>
<feature type="region of interest" description="Disordered" evidence="1">
    <location>
        <begin position="112"/>
        <end position="136"/>
    </location>
</feature>
<keyword evidence="3" id="KW-1185">Reference proteome</keyword>
<organism evidence="2 3">
    <name type="scientific">Caerostris extrusa</name>
    <name type="common">Bark spider</name>
    <name type="synonym">Caerostris bankana</name>
    <dbReference type="NCBI Taxonomy" id="172846"/>
    <lineage>
        <taxon>Eukaryota</taxon>
        <taxon>Metazoa</taxon>
        <taxon>Ecdysozoa</taxon>
        <taxon>Arthropoda</taxon>
        <taxon>Chelicerata</taxon>
        <taxon>Arachnida</taxon>
        <taxon>Araneae</taxon>
        <taxon>Araneomorphae</taxon>
        <taxon>Entelegynae</taxon>
        <taxon>Araneoidea</taxon>
        <taxon>Araneidae</taxon>
        <taxon>Caerostris</taxon>
    </lineage>
</organism>
<evidence type="ECO:0000256" key="1">
    <source>
        <dbReference type="SAM" id="MobiDB-lite"/>
    </source>
</evidence>
<name>A0AAV4M9R8_CAEEX</name>
<sequence>MRWVITIVEFTMDLCGRNQKHKNFCIKANTNIFKILINYSEQHRNTIVLQFQTILFFPTRQKHTLIIQIHRHRIQCPRLVLPETDALPSSGTVYHNETSASECSPEWTATTTNAPEIVSESPSIQSDTSELLNENS</sequence>
<evidence type="ECO:0000313" key="2">
    <source>
        <dbReference type="EMBL" id="GIX69083.1"/>
    </source>
</evidence>
<protein>
    <submittedName>
        <fullName evidence="2">Uncharacterized protein</fullName>
    </submittedName>
</protein>
<dbReference type="EMBL" id="BPLR01019544">
    <property type="protein sequence ID" value="GIX69083.1"/>
    <property type="molecule type" value="Genomic_DNA"/>
</dbReference>
<dbReference type="Proteomes" id="UP001054945">
    <property type="component" value="Unassembled WGS sequence"/>
</dbReference>
<dbReference type="AlphaFoldDB" id="A0AAV4M9R8"/>